<sequence length="82" mass="9182">MGAVRRALPQPLRGALTRALPLLTGCRLLTWLWVTLDRLTLLTGLLRRAGTGATRRSHHSARRRSLRRRVLRGYALCLARGG</sequence>
<name>A0ABP4TMP8_9ACTN</name>
<comment type="caution">
    <text evidence="1">The sequence shown here is derived from an EMBL/GenBank/DDBJ whole genome shotgun (WGS) entry which is preliminary data.</text>
</comment>
<organism evidence="1 2">
    <name type="scientific">Kribbella yunnanensis</name>
    <dbReference type="NCBI Taxonomy" id="190194"/>
    <lineage>
        <taxon>Bacteria</taxon>
        <taxon>Bacillati</taxon>
        <taxon>Actinomycetota</taxon>
        <taxon>Actinomycetes</taxon>
        <taxon>Propionibacteriales</taxon>
        <taxon>Kribbellaceae</taxon>
        <taxon>Kribbella</taxon>
    </lineage>
</organism>
<evidence type="ECO:0000313" key="1">
    <source>
        <dbReference type="EMBL" id="GAA1690540.1"/>
    </source>
</evidence>
<dbReference type="Proteomes" id="UP001500280">
    <property type="component" value="Unassembled WGS sequence"/>
</dbReference>
<protein>
    <recommendedName>
        <fullName evidence="3">Secreted protein</fullName>
    </recommendedName>
</protein>
<dbReference type="EMBL" id="BAAANF010000015">
    <property type="protein sequence ID" value="GAA1690540.1"/>
    <property type="molecule type" value="Genomic_DNA"/>
</dbReference>
<evidence type="ECO:0000313" key="2">
    <source>
        <dbReference type="Proteomes" id="UP001500280"/>
    </source>
</evidence>
<evidence type="ECO:0008006" key="3">
    <source>
        <dbReference type="Google" id="ProtNLM"/>
    </source>
</evidence>
<keyword evidence="2" id="KW-1185">Reference proteome</keyword>
<gene>
    <name evidence="1" type="ORF">GCM10009745_39680</name>
</gene>
<proteinExistence type="predicted"/>
<accession>A0ABP4TMP8</accession>
<reference evidence="2" key="1">
    <citation type="journal article" date="2019" name="Int. J. Syst. Evol. Microbiol.">
        <title>The Global Catalogue of Microorganisms (GCM) 10K type strain sequencing project: providing services to taxonomists for standard genome sequencing and annotation.</title>
        <authorList>
            <consortium name="The Broad Institute Genomics Platform"/>
            <consortium name="The Broad Institute Genome Sequencing Center for Infectious Disease"/>
            <person name="Wu L."/>
            <person name="Ma J."/>
        </authorList>
    </citation>
    <scope>NUCLEOTIDE SEQUENCE [LARGE SCALE GENOMIC DNA]</scope>
    <source>
        <strain evidence="2">JCM 14307</strain>
    </source>
</reference>